<name>A0A2U1N0M6_ARTAN</name>
<evidence type="ECO:0000256" key="4">
    <source>
        <dbReference type="RuleBase" id="RU003718"/>
    </source>
</evidence>
<dbReference type="GO" id="GO:0035251">
    <property type="term" value="F:UDP-glucosyltransferase activity"/>
    <property type="evidence" value="ECO:0007669"/>
    <property type="project" value="InterPro"/>
</dbReference>
<keyword evidence="3 4" id="KW-0808">Transferase</keyword>
<dbReference type="CDD" id="cd03784">
    <property type="entry name" value="GT1_Gtf-like"/>
    <property type="match status" value="1"/>
</dbReference>
<organism evidence="6 7">
    <name type="scientific">Artemisia annua</name>
    <name type="common">Sweet wormwood</name>
    <dbReference type="NCBI Taxonomy" id="35608"/>
    <lineage>
        <taxon>Eukaryota</taxon>
        <taxon>Viridiplantae</taxon>
        <taxon>Streptophyta</taxon>
        <taxon>Embryophyta</taxon>
        <taxon>Tracheophyta</taxon>
        <taxon>Spermatophyta</taxon>
        <taxon>Magnoliopsida</taxon>
        <taxon>eudicotyledons</taxon>
        <taxon>Gunneridae</taxon>
        <taxon>Pentapetalae</taxon>
        <taxon>asterids</taxon>
        <taxon>campanulids</taxon>
        <taxon>Asterales</taxon>
        <taxon>Asteraceae</taxon>
        <taxon>Asteroideae</taxon>
        <taxon>Anthemideae</taxon>
        <taxon>Artemisiinae</taxon>
        <taxon>Artemisia</taxon>
    </lineage>
</organism>
<dbReference type="Gene3D" id="3.40.50.2000">
    <property type="entry name" value="Glycogen Phosphorylase B"/>
    <property type="match status" value="2"/>
</dbReference>
<dbReference type="EMBL" id="PKPP01003905">
    <property type="protein sequence ID" value="PWA67060.1"/>
    <property type="molecule type" value="Genomic_DNA"/>
</dbReference>
<accession>A0A2U1N0M6</accession>
<comment type="caution">
    <text evidence="6">The sequence shown here is derived from an EMBL/GenBank/DDBJ whole genome shotgun (WGS) entry which is preliminary data.</text>
</comment>
<dbReference type="Pfam" id="PF00201">
    <property type="entry name" value="UDPGT"/>
    <property type="match status" value="1"/>
</dbReference>
<evidence type="ECO:0000256" key="5">
    <source>
        <dbReference type="RuleBase" id="RU362057"/>
    </source>
</evidence>
<evidence type="ECO:0000256" key="2">
    <source>
        <dbReference type="ARBA" id="ARBA00022676"/>
    </source>
</evidence>
<evidence type="ECO:0000313" key="6">
    <source>
        <dbReference type="EMBL" id="PWA67060.1"/>
    </source>
</evidence>
<keyword evidence="2 4" id="KW-0328">Glycosyltransferase</keyword>
<dbReference type="OrthoDB" id="5835829at2759"/>
<dbReference type="PANTHER" id="PTHR48048:SF30">
    <property type="entry name" value="GLYCOSYLTRANSFERASE"/>
    <property type="match status" value="1"/>
</dbReference>
<sequence>MSTIVLYPSPGMGHLVSMVELGKLIIKHHPSYSIIVLTLIPSFNTGTTASYVQHISTTFPAIKFHHLPDIPLDPLLYPSMEAIIFELIRLSNPNVEKALKSISESSNVPAFVMDVFCTPAMSIGTKLNIPVYYFYTSGVCCLALFLYIPTLHKNTSESYKDMKTLIHAPGLPPIPSEDMVSPLLDRNSTDYSDFLVFAEHLPKAVGIIANSFESLEPKAIKAVRDGVCVPDGPTPPLYCIGPLVAEKGDVSHECLNWLDLQPSKSVVYLCFGSLGVFNGDQLKEIAKGLEMSGHRFLWVVRSPPSNRKEDRFLPPPEPNLDELLPEGFLDRTRDRGLVVKKWAPQVAILSHDSVGGFVTHCGWNSILEAVRAGVPMVAWPLYAEQRFNKVVLVEEMKLALPMNESEGGIVVATEVEKRVRQLMDSEDGKLLRKDATARKEEAALAMSDGGSSRVALSKLIASW</sequence>
<dbReference type="EC" id="2.4.1.-" evidence="5"/>
<reference evidence="6 7" key="1">
    <citation type="journal article" date="2018" name="Mol. Plant">
        <title>The genome of Artemisia annua provides insight into the evolution of Asteraceae family and artemisinin biosynthesis.</title>
        <authorList>
            <person name="Shen Q."/>
            <person name="Zhang L."/>
            <person name="Liao Z."/>
            <person name="Wang S."/>
            <person name="Yan T."/>
            <person name="Shi P."/>
            <person name="Liu M."/>
            <person name="Fu X."/>
            <person name="Pan Q."/>
            <person name="Wang Y."/>
            <person name="Lv Z."/>
            <person name="Lu X."/>
            <person name="Zhang F."/>
            <person name="Jiang W."/>
            <person name="Ma Y."/>
            <person name="Chen M."/>
            <person name="Hao X."/>
            <person name="Li L."/>
            <person name="Tang Y."/>
            <person name="Lv G."/>
            <person name="Zhou Y."/>
            <person name="Sun X."/>
            <person name="Brodelius P.E."/>
            <person name="Rose J.K.C."/>
            <person name="Tang K."/>
        </authorList>
    </citation>
    <scope>NUCLEOTIDE SEQUENCE [LARGE SCALE GENOMIC DNA]</scope>
    <source>
        <strain evidence="7">cv. Huhao1</strain>
        <tissue evidence="6">Leaf</tissue>
    </source>
</reference>
<comment type="similarity">
    <text evidence="1 4">Belongs to the UDP-glycosyltransferase family.</text>
</comment>
<dbReference type="Proteomes" id="UP000245207">
    <property type="component" value="Unassembled WGS sequence"/>
</dbReference>
<dbReference type="FunFam" id="3.40.50.2000:FF:000095">
    <property type="entry name" value="Glycosyltransferase"/>
    <property type="match status" value="1"/>
</dbReference>
<protein>
    <recommendedName>
        <fullName evidence="5">Glycosyltransferase</fullName>
        <ecNumber evidence="5">2.4.1.-</ecNumber>
    </recommendedName>
</protein>
<dbReference type="PANTHER" id="PTHR48048">
    <property type="entry name" value="GLYCOSYLTRANSFERASE"/>
    <property type="match status" value="1"/>
</dbReference>
<gene>
    <name evidence="6" type="ORF">CTI12_AA321150</name>
</gene>
<dbReference type="InterPro" id="IPR035595">
    <property type="entry name" value="UDP_glycos_trans_CS"/>
</dbReference>
<dbReference type="InterPro" id="IPR002213">
    <property type="entry name" value="UDP_glucos_trans"/>
</dbReference>
<dbReference type="SUPFAM" id="SSF53756">
    <property type="entry name" value="UDP-Glycosyltransferase/glycogen phosphorylase"/>
    <property type="match status" value="1"/>
</dbReference>
<evidence type="ECO:0000256" key="1">
    <source>
        <dbReference type="ARBA" id="ARBA00009995"/>
    </source>
</evidence>
<dbReference type="PROSITE" id="PS00375">
    <property type="entry name" value="UDPGT"/>
    <property type="match status" value="1"/>
</dbReference>
<dbReference type="InterPro" id="IPR050481">
    <property type="entry name" value="UDP-glycosyltransf_plant"/>
</dbReference>
<evidence type="ECO:0000256" key="3">
    <source>
        <dbReference type="ARBA" id="ARBA00022679"/>
    </source>
</evidence>
<keyword evidence="7" id="KW-1185">Reference proteome</keyword>
<evidence type="ECO:0000313" key="7">
    <source>
        <dbReference type="Proteomes" id="UP000245207"/>
    </source>
</evidence>
<dbReference type="AlphaFoldDB" id="A0A2U1N0M6"/>
<dbReference type="FunFam" id="3.40.50.2000:FF:000020">
    <property type="entry name" value="Glycosyltransferase"/>
    <property type="match status" value="1"/>
</dbReference>
<proteinExistence type="inferred from homology"/>